<evidence type="ECO:0000256" key="4">
    <source>
        <dbReference type="RuleBase" id="RU000461"/>
    </source>
</evidence>
<name>A0A3M6U2G9_POCDA</name>
<accession>A0A3M6U2G9</accession>
<dbReference type="PRINTS" id="PR00463">
    <property type="entry name" value="EP450I"/>
</dbReference>
<dbReference type="Proteomes" id="UP000275408">
    <property type="component" value="Unassembled WGS sequence"/>
</dbReference>
<dbReference type="PROSITE" id="PS00086">
    <property type="entry name" value="CYTOCHROME_P450"/>
    <property type="match status" value="1"/>
</dbReference>
<dbReference type="InterPro" id="IPR017972">
    <property type="entry name" value="Cyt_P450_CS"/>
</dbReference>
<protein>
    <recommendedName>
        <fullName evidence="7">Cytochrome P450</fullName>
    </recommendedName>
</protein>
<comment type="cofactor">
    <cofactor evidence="1 3">
        <name>heme</name>
        <dbReference type="ChEBI" id="CHEBI:30413"/>
    </cofactor>
</comment>
<evidence type="ECO:0000256" key="3">
    <source>
        <dbReference type="PIRSR" id="PIRSR602401-1"/>
    </source>
</evidence>
<evidence type="ECO:0000256" key="2">
    <source>
        <dbReference type="ARBA" id="ARBA00010617"/>
    </source>
</evidence>
<dbReference type="PANTHER" id="PTHR24305:SF166">
    <property type="entry name" value="CYTOCHROME P450 12A4, MITOCHONDRIAL-RELATED"/>
    <property type="match status" value="1"/>
</dbReference>
<evidence type="ECO:0000313" key="5">
    <source>
        <dbReference type="EMBL" id="RMX47852.1"/>
    </source>
</evidence>
<organism evidence="5 6">
    <name type="scientific">Pocillopora damicornis</name>
    <name type="common">Cauliflower coral</name>
    <name type="synonym">Millepora damicornis</name>
    <dbReference type="NCBI Taxonomy" id="46731"/>
    <lineage>
        <taxon>Eukaryota</taxon>
        <taxon>Metazoa</taxon>
        <taxon>Cnidaria</taxon>
        <taxon>Anthozoa</taxon>
        <taxon>Hexacorallia</taxon>
        <taxon>Scleractinia</taxon>
        <taxon>Astrocoeniina</taxon>
        <taxon>Pocilloporidae</taxon>
        <taxon>Pocillopora</taxon>
    </lineage>
</organism>
<dbReference type="GO" id="GO:0020037">
    <property type="term" value="F:heme binding"/>
    <property type="evidence" value="ECO:0007669"/>
    <property type="project" value="InterPro"/>
</dbReference>
<keyword evidence="6" id="KW-1185">Reference proteome</keyword>
<dbReference type="Pfam" id="PF00067">
    <property type="entry name" value="p450"/>
    <property type="match status" value="1"/>
</dbReference>
<dbReference type="InterPro" id="IPR036396">
    <property type="entry name" value="Cyt_P450_sf"/>
</dbReference>
<feature type="binding site" description="axial binding residue" evidence="3">
    <location>
        <position position="400"/>
    </location>
    <ligand>
        <name>heme</name>
        <dbReference type="ChEBI" id="CHEBI:30413"/>
    </ligand>
    <ligandPart>
        <name>Fe</name>
        <dbReference type="ChEBI" id="CHEBI:18248"/>
    </ligandPart>
</feature>
<keyword evidence="4" id="KW-0560">Oxidoreductase</keyword>
<dbReference type="InterPro" id="IPR050121">
    <property type="entry name" value="Cytochrome_P450_monoxygenase"/>
</dbReference>
<sequence length="460" mass="52423">MLEEWKALGLVTSLLVILFLTRSLLYRSIQVALVYWRVPWKNAKGERMRGELPHLPYGHFHQVNFFGRPLSKIHGPIYYIWHCLTPVVILADADAIRSFYTDHYSHQRDRDFTCLGTVFKDILGNCLATSHGRDEVRRCRGPFEKYFSSSAVSATLRTIGRECTTFLNSLPVGRPVDLQKEGLANVTLRVLVQVVYGEEVLQKYFQRIMEVSDLLQDAVNQFNVGETRLPFYSYVPSKVNKTAQAFNEAWEAFNLFLFEEYEEGRLSFAATSFALADLARYTSVQEIVQQEVDDILLGADPSSSEDLDNKLPYMEMVLKESARMNPALALSLPERTVKPVTDIGGYQIPKGTPVCVDTQSLNFSEKYWRNPDKFDPSRFANGARPVPGSLFRFGMGPRKCLGYRYALAITRIVVASVLQRYNLQLANPDAARRVKTKGMTFFTPFLCPEIIFNERLKNNA</sequence>
<dbReference type="GO" id="GO:0004497">
    <property type="term" value="F:monooxygenase activity"/>
    <property type="evidence" value="ECO:0007669"/>
    <property type="project" value="UniProtKB-KW"/>
</dbReference>
<evidence type="ECO:0000313" key="6">
    <source>
        <dbReference type="Proteomes" id="UP000275408"/>
    </source>
</evidence>
<dbReference type="GO" id="GO:0005506">
    <property type="term" value="F:iron ion binding"/>
    <property type="evidence" value="ECO:0007669"/>
    <property type="project" value="InterPro"/>
</dbReference>
<dbReference type="GO" id="GO:0016705">
    <property type="term" value="F:oxidoreductase activity, acting on paired donors, with incorporation or reduction of molecular oxygen"/>
    <property type="evidence" value="ECO:0007669"/>
    <property type="project" value="InterPro"/>
</dbReference>
<dbReference type="PANTHER" id="PTHR24305">
    <property type="entry name" value="CYTOCHROME P450"/>
    <property type="match status" value="1"/>
</dbReference>
<dbReference type="InterPro" id="IPR001128">
    <property type="entry name" value="Cyt_P450"/>
</dbReference>
<keyword evidence="3 4" id="KW-0349">Heme</keyword>
<proteinExistence type="inferred from homology"/>
<dbReference type="SUPFAM" id="SSF48264">
    <property type="entry name" value="Cytochrome P450"/>
    <property type="match status" value="1"/>
</dbReference>
<dbReference type="Gene3D" id="1.10.630.10">
    <property type="entry name" value="Cytochrome P450"/>
    <property type="match status" value="2"/>
</dbReference>
<comment type="caution">
    <text evidence="5">The sequence shown here is derived from an EMBL/GenBank/DDBJ whole genome shotgun (WGS) entry which is preliminary data.</text>
</comment>
<keyword evidence="3 4" id="KW-0408">Iron</keyword>
<dbReference type="OrthoDB" id="2789670at2759"/>
<dbReference type="EMBL" id="RCHS01002351">
    <property type="protein sequence ID" value="RMX47852.1"/>
    <property type="molecule type" value="Genomic_DNA"/>
</dbReference>
<gene>
    <name evidence="5" type="ORF">pdam_00021042</name>
</gene>
<evidence type="ECO:0000256" key="1">
    <source>
        <dbReference type="ARBA" id="ARBA00001971"/>
    </source>
</evidence>
<reference evidence="5 6" key="1">
    <citation type="journal article" date="2018" name="Sci. Rep.">
        <title>Comparative analysis of the Pocillopora damicornis genome highlights role of immune system in coral evolution.</title>
        <authorList>
            <person name="Cunning R."/>
            <person name="Bay R.A."/>
            <person name="Gillette P."/>
            <person name="Baker A.C."/>
            <person name="Traylor-Knowles N."/>
        </authorList>
    </citation>
    <scope>NUCLEOTIDE SEQUENCE [LARGE SCALE GENOMIC DNA]</scope>
    <source>
        <strain evidence="5">RSMAS</strain>
        <tissue evidence="5">Whole animal</tissue>
    </source>
</reference>
<dbReference type="InterPro" id="IPR002401">
    <property type="entry name" value="Cyt_P450_E_grp-I"/>
</dbReference>
<comment type="similarity">
    <text evidence="2 4">Belongs to the cytochrome P450 family.</text>
</comment>
<keyword evidence="3 4" id="KW-0479">Metal-binding</keyword>
<dbReference type="STRING" id="46731.A0A3M6U2G9"/>
<keyword evidence="4" id="KW-0503">Monooxygenase</keyword>
<evidence type="ECO:0008006" key="7">
    <source>
        <dbReference type="Google" id="ProtNLM"/>
    </source>
</evidence>
<dbReference type="AlphaFoldDB" id="A0A3M6U2G9"/>